<sequence>MKLCETVPKHRNFKIFFDNYFTHLDLQLRLLKKGIHTIGTIRRNRLKNAPLKAMAKELKRAGQGAFHVCTTAENNLCIVRWHDVVDLSSTYACSQPVCKVKRWNKKEKTLVDVSCPAIVKEYNKYMGGVDLARMLRALYRIDHRTILFSQLHHQCKKIFEGRSSNSILVHANETVVALKECFKDRPDERKWNPKPLIYYFNETQEICAAEIYKQKNLTSWEVMTIDKDVSNFQVCLLKCILNDECIAINYFLTKECYLIKPAKENYIFVVKDNSIFAEVLYCESGTLVDFPIK</sequence>
<evidence type="ECO:0000313" key="3">
    <source>
        <dbReference type="Proteomes" id="UP000054783"/>
    </source>
</evidence>
<dbReference type="STRING" id="990121.A0A0V0ZAU7"/>
<dbReference type="PANTHER" id="PTHR47272">
    <property type="entry name" value="DDE_TNP_1_7 DOMAIN-CONTAINING PROTEIN"/>
    <property type="match status" value="1"/>
</dbReference>
<evidence type="ECO:0000259" key="1">
    <source>
        <dbReference type="Pfam" id="PF13843"/>
    </source>
</evidence>
<dbReference type="Pfam" id="PF13843">
    <property type="entry name" value="DDE_Tnp_1_7"/>
    <property type="match status" value="1"/>
</dbReference>
<dbReference type="AlphaFoldDB" id="A0A0V0ZAU7"/>
<protein>
    <submittedName>
        <fullName evidence="2">PiggyBac transposable element-derived protein 3</fullName>
    </submittedName>
</protein>
<dbReference type="InterPro" id="IPR029526">
    <property type="entry name" value="PGBD"/>
</dbReference>
<proteinExistence type="predicted"/>
<evidence type="ECO:0000313" key="2">
    <source>
        <dbReference type="EMBL" id="KRY09162.1"/>
    </source>
</evidence>
<dbReference type="EMBL" id="JYDQ01000286">
    <property type="protein sequence ID" value="KRY09162.1"/>
    <property type="molecule type" value="Genomic_DNA"/>
</dbReference>
<feature type="domain" description="PiggyBac transposable element-derived protein" evidence="1">
    <location>
        <begin position="1"/>
        <end position="145"/>
    </location>
</feature>
<name>A0A0V0ZAU7_9BILA</name>
<gene>
    <name evidence="2" type="primary">PGBD3</name>
    <name evidence="2" type="ORF">T12_5929</name>
</gene>
<organism evidence="2 3">
    <name type="scientific">Trichinella patagoniensis</name>
    <dbReference type="NCBI Taxonomy" id="990121"/>
    <lineage>
        <taxon>Eukaryota</taxon>
        <taxon>Metazoa</taxon>
        <taxon>Ecdysozoa</taxon>
        <taxon>Nematoda</taxon>
        <taxon>Enoplea</taxon>
        <taxon>Dorylaimia</taxon>
        <taxon>Trichinellida</taxon>
        <taxon>Trichinellidae</taxon>
        <taxon>Trichinella</taxon>
    </lineage>
</organism>
<keyword evidence="3" id="KW-1185">Reference proteome</keyword>
<accession>A0A0V0ZAU7</accession>
<dbReference type="Proteomes" id="UP000054783">
    <property type="component" value="Unassembled WGS sequence"/>
</dbReference>
<reference evidence="2 3" key="1">
    <citation type="submission" date="2015-01" db="EMBL/GenBank/DDBJ databases">
        <title>Evolution of Trichinella species and genotypes.</title>
        <authorList>
            <person name="Korhonen P.K."/>
            <person name="Edoardo P."/>
            <person name="Giuseppe L.R."/>
            <person name="Gasser R.B."/>
        </authorList>
    </citation>
    <scope>NUCLEOTIDE SEQUENCE [LARGE SCALE GENOMIC DNA]</scope>
    <source>
        <strain evidence="2">ISS2496</strain>
    </source>
</reference>
<feature type="non-terminal residue" evidence="2">
    <location>
        <position position="293"/>
    </location>
</feature>
<comment type="caution">
    <text evidence="2">The sequence shown here is derived from an EMBL/GenBank/DDBJ whole genome shotgun (WGS) entry which is preliminary data.</text>
</comment>